<keyword evidence="1" id="KW-0732">Signal</keyword>
<organism evidence="2 3">
    <name type="scientific">Nonlabens ulvanivorans</name>
    <name type="common">Persicivirga ulvanivorans</name>
    <dbReference type="NCBI Taxonomy" id="906888"/>
    <lineage>
        <taxon>Bacteria</taxon>
        <taxon>Pseudomonadati</taxon>
        <taxon>Bacteroidota</taxon>
        <taxon>Flavobacteriia</taxon>
        <taxon>Flavobacteriales</taxon>
        <taxon>Flavobacteriaceae</taxon>
        <taxon>Nonlabens</taxon>
    </lineage>
</organism>
<gene>
    <name evidence="2" type="ORF">JCM19296_1955</name>
</gene>
<reference evidence="2 3" key="1">
    <citation type="journal article" date="2014" name="Genome Announc.">
        <title>Draft Genome Sequences of Marine Flavobacterium Nonlabens Strains NR17, NR24, NR27, NR32, NR33, and Ara13.</title>
        <authorList>
            <person name="Nakanishi M."/>
            <person name="Meirelles P."/>
            <person name="Suzuki R."/>
            <person name="Takatani N."/>
            <person name="Mino S."/>
            <person name="Suda W."/>
            <person name="Oshima K."/>
            <person name="Hattori M."/>
            <person name="Ohkuma M."/>
            <person name="Hosokawa M."/>
            <person name="Miyashita K."/>
            <person name="Thompson F.L."/>
            <person name="Niwa A."/>
            <person name="Sawabe T."/>
            <person name="Sawabe T."/>
        </authorList>
    </citation>
    <scope>NUCLEOTIDE SEQUENCE [LARGE SCALE GENOMIC DNA]</scope>
    <source>
        <strain evidence="3">JCM19296</strain>
    </source>
</reference>
<feature type="chain" id="PRO_5001756539" evidence="1">
    <location>
        <begin position="22"/>
        <end position="420"/>
    </location>
</feature>
<dbReference type="Proteomes" id="UP000028980">
    <property type="component" value="Unassembled WGS sequence"/>
</dbReference>
<evidence type="ECO:0000256" key="1">
    <source>
        <dbReference type="SAM" id="SignalP"/>
    </source>
</evidence>
<sequence>MKNLKYIIMLIALTMVNCAFAKAETKNSSCIETLVTDWTGTWDTSFGQVILNQKNQYVVGTYRELGAIRSLTTMGTAFYGEFDNNGRVGYFKWIKSGNSFTGTWGGWTASHEQGAWNGTKTTDAAQNYIQGKWTTRYGELDFINSKTGIMVAHYGNNGGMVWGGKMNHTTRIFTGKYRRKLGAVNETCSFIFKNTTFQGKFNNRAYGSWDGQRKIVNISTAAAASSTVGNSSNIIKFKITLNSFKCHNADNVRNRERGRVQILFGLNNSNSYSNPIDQSHYSSITSNGWYFFYKASGNQNYVEGQNRQVNNFVSHEFSNLKFRNAAIQFYFAEAVGVQMISEVKDINLPQIIDFLTGNTEASDYPLVPGHNGRRRITNTQDSFWLETIGGKRYARGYADVKDKNRGKIHFGYHYTIELVD</sequence>
<proteinExistence type="predicted"/>
<evidence type="ECO:0000313" key="2">
    <source>
        <dbReference type="EMBL" id="GAK76358.1"/>
    </source>
</evidence>
<protein>
    <submittedName>
        <fullName evidence="2">Uncharacterized protein</fullName>
    </submittedName>
</protein>
<evidence type="ECO:0000313" key="3">
    <source>
        <dbReference type="Proteomes" id="UP000028980"/>
    </source>
</evidence>
<dbReference type="AlphaFoldDB" id="A0A081DBR2"/>
<name>A0A081DBR2_NONUL</name>
<accession>A0A081DBR2</accession>
<dbReference type="EMBL" id="BBLG01000004">
    <property type="protein sequence ID" value="GAK76358.1"/>
    <property type="molecule type" value="Genomic_DNA"/>
</dbReference>
<comment type="caution">
    <text evidence="2">The sequence shown here is derived from an EMBL/GenBank/DDBJ whole genome shotgun (WGS) entry which is preliminary data.</text>
</comment>
<feature type="signal peptide" evidence="1">
    <location>
        <begin position="1"/>
        <end position="21"/>
    </location>
</feature>